<gene>
    <name evidence="2" type="ORF">FVD16_00755</name>
</gene>
<reference evidence="2 3" key="1">
    <citation type="submission" date="2019-08" db="EMBL/GenBank/DDBJ databases">
        <title>Rapid identification of Enteric Bacteria from Whole Genome Sequences (WGS) using Average Nucleotide Identity (ANI).</title>
        <authorList>
            <person name="Lane C."/>
        </authorList>
    </citation>
    <scope>NUCLEOTIDE SEQUENCE [LARGE SCALE GENOMIC DNA]</scope>
    <source>
        <strain evidence="2 3">D4984</strain>
    </source>
</reference>
<dbReference type="GeneID" id="52037756"/>
<dbReference type="Proteomes" id="UP000321317">
    <property type="component" value="Unassembled WGS sequence"/>
</dbReference>
<proteinExistence type="predicted"/>
<keyword evidence="1" id="KW-0732">Signal</keyword>
<name>A0ABY3L432_9BACT</name>
<keyword evidence="3" id="KW-1185">Reference proteome</keyword>
<evidence type="ECO:0000313" key="3">
    <source>
        <dbReference type="Proteomes" id="UP000321317"/>
    </source>
</evidence>
<dbReference type="EMBL" id="VRMA01000003">
    <property type="protein sequence ID" value="TXK60651.1"/>
    <property type="molecule type" value="Genomic_DNA"/>
</dbReference>
<sequence>MKVLLFFMILLPSLSFAKCYYVPCNAQVESGKASTQASLEKDFAKVKEELKLVKQNYESYLKTLQDGNKELDIKIALYKQKALNNKEILFLLHKGINLEEKNINQEANQ</sequence>
<comment type="caution">
    <text evidence="2">The sequence shown here is derived from an EMBL/GenBank/DDBJ whole genome shotgun (WGS) entry which is preliminary data.</text>
</comment>
<accession>A0ABY3L432</accession>
<feature type="chain" id="PRO_5046799941" evidence="1">
    <location>
        <begin position="18"/>
        <end position="109"/>
    </location>
</feature>
<organism evidence="2 3">
    <name type="scientific">Campylobacter helveticus</name>
    <dbReference type="NCBI Taxonomy" id="28898"/>
    <lineage>
        <taxon>Bacteria</taxon>
        <taxon>Pseudomonadati</taxon>
        <taxon>Campylobacterota</taxon>
        <taxon>Epsilonproteobacteria</taxon>
        <taxon>Campylobacterales</taxon>
        <taxon>Campylobacteraceae</taxon>
        <taxon>Campylobacter</taxon>
    </lineage>
</organism>
<protein>
    <submittedName>
        <fullName evidence="2">Uncharacterized protein</fullName>
    </submittedName>
</protein>
<dbReference type="RefSeq" id="WP_131938005.1">
    <property type="nucleotide sequence ID" value="NZ_CAUWMG010000062.1"/>
</dbReference>
<evidence type="ECO:0000313" key="2">
    <source>
        <dbReference type="EMBL" id="TXK60651.1"/>
    </source>
</evidence>
<feature type="signal peptide" evidence="1">
    <location>
        <begin position="1"/>
        <end position="17"/>
    </location>
</feature>
<evidence type="ECO:0000256" key="1">
    <source>
        <dbReference type="SAM" id="SignalP"/>
    </source>
</evidence>